<dbReference type="AlphaFoldDB" id="A0A3A4P6F4"/>
<dbReference type="NCBIfam" id="TIGR01214">
    <property type="entry name" value="rmlD"/>
    <property type="match status" value="1"/>
</dbReference>
<evidence type="ECO:0000256" key="4">
    <source>
        <dbReference type="ARBA" id="ARBA00017099"/>
    </source>
</evidence>
<dbReference type="InterPro" id="IPR029903">
    <property type="entry name" value="RmlD-like-bd"/>
</dbReference>
<sequence>MKTLLIGADGQLGSDLKKVYPPDELIPLNRPDLDICDYAAVDDILAEHQPHIVINTAAYHRVDECEQYPDRALQVNALAIRNLSLACSKVGAVLVHFSTDYVFDGESDRPYTEQDAPRPLSAYAISKVAGEFFIRSLFDKYFLIRVCGLFGIAGSRGKGTNFIETMLKLAREGKKIKVVDDQVLTPTYTRALAPRIKALIETGRFGLYHMTCEGRCSWYEFARAVFDLAGVNADLAPTASDQYYTPARRPRFSVLENEKLKRLPSIPPMPHWKDALADYLEERKHTRR</sequence>
<evidence type="ECO:0000313" key="8">
    <source>
        <dbReference type="EMBL" id="RJP23544.1"/>
    </source>
</evidence>
<keyword evidence="6 8" id="KW-0560">Oxidoreductase</keyword>
<dbReference type="InterPro" id="IPR036291">
    <property type="entry name" value="NAD(P)-bd_dom_sf"/>
</dbReference>
<gene>
    <name evidence="8" type="primary">rfbD</name>
    <name evidence="8" type="ORF">C4520_06210</name>
</gene>
<dbReference type="UniPathway" id="UPA00124"/>
<dbReference type="Pfam" id="PF04321">
    <property type="entry name" value="RmlD_sub_bind"/>
    <property type="match status" value="1"/>
</dbReference>
<comment type="function">
    <text evidence="6">Catalyzes the reduction of dTDP-6-deoxy-L-lyxo-4-hexulose to yield dTDP-L-rhamnose.</text>
</comment>
<comment type="pathway">
    <text evidence="1 6">Carbohydrate biosynthesis; dTDP-L-rhamnose biosynthesis.</text>
</comment>
<dbReference type="EC" id="1.1.1.133" evidence="3 6"/>
<dbReference type="InterPro" id="IPR005913">
    <property type="entry name" value="dTDP_dehydrorham_reduct"/>
</dbReference>
<keyword evidence="6" id="KW-0521">NADP</keyword>
<evidence type="ECO:0000259" key="7">
    <source>
        <dbReference type="Pfam" id="PF04321"/>
    </source>
</evidence>
<proteinExistence type="inferred from homology"/>
<comment type="caution">
    <text evidence="8">The sequence shown here is derived from an EMBL/GenBank/DDBJ whole genome shotgun (WGS) entry which is preliminary data.</text>
</comment>
<dbReference type="GO" id="GO:0008831">
    <property type="term" value="F:dTDP-4-dehydrorhamnose reductase activity"/>
    <property type="evidence" value="ECO:0007669"/>
    <property type="project" value="UniProtKB-EC"/>
</dbReference>
<dbReference type="EMBL" id="QZKU01000045">
    <property type="protein sequence ID" value="RJP23544.1"/>
    <property type="molecule type" value="Genomic_DNA"/>
</dbReference>
<evidence type="ECO:0000256" key="6">
    <source>
        <dbReference type="RuleBase" id="RU364082"/>
    </source>
</evidence>
<protein>
    <recommendedName>
        <fullName evidence="4 6">dTDP-4-dehydrorhamnose reductase</fullName>
        <ecNumber evidence="3 6">1.1.1.133</ecNumber>
    </recommendedName>
</protein>
<dbReference type="Proteomes" id="UP000265882">
    <property type="component" value="Unassembled WGS sequence"/>
</dbReference>
<accession>A0A3A4P6F4</accession>
<evidence type="ECO:0000256" key="1">
    <source>
        <dbReference type="ARBA" id="ARBA00004781"/>
    </source>
</evidence>
<name>A0A3A4P6F4_ABYX5</name>
<dbReference type="CDD" id="cd05254">
    <property type="entry name" value="dTDP_HR_like_SDR_e"/>
    <property type="match status" value="1"/>
</dbReference>
<evidence type="ECO:0000256" key="3">
    <source>
        <dbReference type="ARBA" id="ARBA00012929"/>
    </source>
</evidence>
<dbReference type="GO" id="GO:0005829">
    <property type="term" value="C:cytosol"/>
    <property type="evidence" value="ECO:0007669"/>
    <property type="project" value="TreeGrafter"/>
</dbReference>
<dbReference type="PANTHER" id="PTHR10491:SF4">
    <property type="entry name" value="METHIONINE ADENOSYLTRANSFERASE 2 SUBUNIT BETA"/>
    <property type="match status" value="1"/>
</dbReference>
<comment type="catalytic activity">
    <reaction evidence="5">
        <text>dTDP-beta-L-rhamnose + NADP(+) = dTDP-4-dehydro-beta-L-rhamnose + NADPH + H(+)</text>
        <dbReference type="Rhea" id="RHEA:21796"/>
        <dbReference type="ChEBI" id="CHEBI:15378"/>
        <dbReference type="ChEBI" id="CHEBI:57510"/>
        <dbReference type="ChEBI" id="CHEBI:57783"/>
        <dbReference type="ChEBI" id="CHEBI:58349"/>
        <dbReference type="ChEBI" id="CHEBI:62830"/>
        <dbReference type="EC" id="1.1.1.133"/>
    </reaction>
</comment>
<dbReference type="GO" id="GO:0019305">
    <property type="term" value="P:dTDP-rhamnose biosynthetic process"/>
    <property type="evidence" value="ECO:0007669"/>
    <property type="project" value="UniProtKB-UniPathway"/>
</dbReference>
<dbReference type="PANTHER" id="PTHR10491">
    <property type="entry name" value="DTDP-4-DEHYDRORHAMNOSE REDUCTASE"/>
    <property type="match status" value="1"/>
</dbReference>
<dbReference type="Gene3D" id="3.40.50.720">
    <property type="entry name" value="NAD(P)-binding Rossmann-like Domain"/>
    <property type="match status" value="1"/>
</dbReference>
<feature type="domain" description="RmlD-like substrate binding" evidence="7">
    <location>
        <begin position="1"/>
        <end position="282"/>
    </location>
</feature>
<evidence type="ECO:0000256" key="5">
    <source>
        <dbReference type="ARBA" id="ARBA00048200"/>
    </source>
</evidence>
<comment type="similarity">
    <text evidence="2 6">Belongs to the dTDP-4-dehydrorhamnose reductase family.</text>
</comment>
<dbReference type="SUPFAM" id="SSF51735">
    <property type="entry name" value="NAD(P)-binding Rossmann-fold domains"/>
    <property type="match status" value="1"/>
</dbReference>
<organism evidence="8 9">
    <name type="scientific">Abyssobacteria bacterium (strain SURF_5)</name>
    <dbReference type="NCBI Taxonomy" id="2093360"/>
    <lineage>
        <taxon>Bacteria</taxon>
        <taxon>Pseudomonadati</taxon>
        <taxon>Candidatus Hydrogenedentota</taxon>
        <taxon>Candidatus Abyssobacteria</taxon>
    </lineage>
</organism>
<evidence type="ECO:0000313" key="9">
    <source>
        <dbReference type="Proteomes" id="UP000265882"/>
    </source>
</evidence>
<dbReference type="Gene3D" id="3.90.25.10">
    <property type="entry name" value="UDP-galactose 4-epimerase, domain 1"/>
    <property type="match status" value="1"/>
</dbReference>
<reference evidence="8 9" key="1">
    <citation type="journal article" date="2017" name="ISME J.">
        <title>Energy and carbon metabolisms in a deep terrestrial subsurface fluid microbial community.</title>
        <authorList>
            <person name="Momper L."/>
            <person name="Jungbluth S.P."/>
            <person name="Lee M.D."/>
            <person name="Amend J.P."/>
        </authorList>
    </citation>
    <scope>NUCLEOTIDE SEQUENCE [LARGE SCALE GENOMIC DNA]</scope>
    <source>
        <strain evidence="8">SURF_5</strain>
    </source>
</reference>
<evidence type="ECO:0000256" key="2">
    <source>
        <dbReference type="ARBA" id="ARBA00010944"/>
    </source>
</evidence>